<keyword evidence="9 17" id="KW-0378">Hydrolase</keyword>
<dbReference type="SUPFAM" id="SSF63737">
    <property type="entry name" value="Leukotriene A4 hydrolase N-terminal domain"/>
    <property type="match status" value="1"/>
</dbReference>
<evidence type="ECO:0000256" key="4">
    <source>
        <dbReference type="ARBA" id="ARBA00004496"/>
    </source>
</evidence>
<name>A0A061AM30_CYBFA</name>
<evidence type="ECO:0000313" key="19">
    <source>
        <dbReference type="EMBL" id="CDR38648.1"/>
    </source>
</evidence>
<feature type="binding site" evidence="15">
    <location>
        <position position="322"/>
    </location>
    <ligand>
        <name>Zn(2+)</name>
        <dbReference type="ChEBI" id="CHEBI:29105"/>
        <note>catalytic</note>
    </ligand>
</feature>
<comment type="catalytic activity">
    <reaction evidence="1 17">
        <text>an epoxide + H2O = an ethanediol</text>
        <dbReference type="Rhea" id="RHEA:19037"/>
        <dbReference type="ChEBI" id="CHEBI:15377"/>
        <dbReference type="ChEBI" id="CHEBI:32955"/>
        <dbReference type="ChEBI" id="CHEBI:140594"/>
        <dbReference type="EC" id="3.3.2.10"/>
    </reaction>
</comment>
<evidence type="ECO:0000256" key="15">
    <source>
        <dbReference type="PIRSR" id="PIRSR612777-3"/>
    </source>
</evidence>
<comment type="subcellular location">
    <subcellularLocation>
        <location evidence="4 17">Cytoplasm</location>
    </subcellularLocation>
    <subcellularLocation>
        <location evidence="3">Nucleus</location>
    </subcellularLocation>
</comment>
<dbReference type="GO" id="GO:0004177">
    <property type="term" value="F:aminopeptidase activity"/>
    <property type="evidence" value="ECO:0007669"/>
    <property type="project" value="TreeGrafter"/>
</dbReference>
<dbReference type="InterPro" id="IPR045357">
    <property type="entry name" value="Aminopeptidase_N-like_N"/>
</dbReference>
<evidence type="ECO:0000256" key="14">
    <source>
        <dbReference type="PIRSR" id="PIRSR612777-2"/>
    </source>
</evidence>
<dbReference type="InterPro" id="IPR001930">
    <property type="entry name" value="Peptidase_M1"/>
</dbReference>
<dbReference type="InterPro" id="IPR049980">
    <property type="entry name" value="LTA4H_cat"/>
</dbReference>
<feature type="domain" description="Peptidase M1 leukotriene A4 hydrolase/aminopeptidase C-terminal" evidence="18">
    <location>
        <begin position="493"/>
        <end position="652"/>
    </location>
</feature>
<dbReference type="SUPFAM" id="SSF48371">
    <property type="entry name" value="ARM repeat"/>
    <property type="match status" value="1"/>
</dbReference>
<evidence type="ECO:0000256" key="7">
    <source>
        <dbReference type="ARBA" id="ARBA00022670"/>
    </source>
</evidence>
<protein>
    <recommendedName>
        <fullName evidence="17">Leukotriene A(4) hydrolase</fullName>
        <shortName evidence="17">LTA-4 hydrolase</shortName>
        <ecNumber evidence="17">3.3.2.10</ecNumber>
        <ecNumber evidence="17">3.4.11.-</ecNumber>
    </recommendedName>
</protein>
<dbReference type="EC" id="3.3.2.10" evidence="17"/>
<dbReference type="GO" id="GO:0005829">
    <property type="term" value="C:cytosol"/>
    <property type="evidence" value="ECO:0007669"/>
    <property type="project" value="TreeGrafter"/>
</dbReference>
<dbReference type="CDD" id="cd09599">
    <property type="entry name" value="M1_LTA4H"/>
    <property type="match status" value="1"/>
</dbReference>
<evidence type="ECO:0000256" key="10">
    <source>
        <dbReference type="ARBA" id="ARBA00022833"/>
    </source>
</evidence>
<feature type="binding site" evidence="15">
    <location>
        <position position="345"/>
    </location>
    <ligand>
        <name>Zn(2+)</name>
        <dbReference type="ChEBI" id="CHEBI:29105"/>
        <note>catalytic</note>
    </ligand>
</feature>
<evidence type="ECO:0000256" key="12">
    <source>
        <dbReference type="ARBA" id="ARBA00023242"/>
    </source>
</evidence>
<dbReference type="FunFam" id="1.10.390.10:FF:000009">
    <property type="entry name" value="Leukotriene A(4) hydrolase"/>
    <property type="match status" value="1"/>
</dbReference>
<dbReference type="Gene3D" id="2.60.40.1730">
    <property type="entry name" value="tricorn interacting facor f3 domain"/>
    <property type="match status" value="1"/>
</dbReference>
<dbReference type="NCBIfam" id="TIGR02411">
    <property type="entry name" value="leuko_A4_hydro"/>
    <property type="match status" value="1"/>
</dbReference>
<dbReference type="MEROPS" id="M01.034"/>
<keyword evidence="8 15" id="KW-0479">Metal-binding</keyword>
<feature type="active site" description="Proton donor" evidence="13">
    <location>
        <position position="411"/>
    </location>
</feature>
<dbReference type="EC" id="3.4.11.-" evidence="17"/>
<comment type="cofactor">
    <cofactor evidence="15 17">
        <name>Zn(2+)</name>
        <dbReference type="ChEBI" id="CHEBI:29105"/>
    </cofactor>
    <text evidence="15 17">Binds 1 zinc ion per subunit.</text>
</comment>
<dbReference type="InterPro" id="IPR014782">
    <property type="entry name" value="Peptidase_M1_dom"/>
</dbReference>
<dbReference type="PRINTS" id="PR00756">
    <property type="entry name" value="ALADIPTASE"/>
</dbReference>
<dbReference type="InterPro" id="IPR012777">
    <property type="entry name" value="LTA4H"/>
</dbReference>
<proteinExistence type="inferred from homology"/>
<evidence type="ECO:0000256" key="8">
    <source>
        <dbReference type="ARBA" id="ARBA00022723"/>
    </source>
</evidence>
<feature type="active site" description="Proton acceptor" evidence="13">
    <location>
        <position position="323"/>
    </location>
</feature>
<feature type="binding site" evidence="14">
    <location>
        <begin position="293"/>
        <end position="298"/>
    </location>
    <ligand>
        <name>a peptide</name>
        <dbReference type="ChEBI" id="CHEBI:60466"/>
    </ligand>
</feature>
<keyword evidence="10 15" id="KW-0862">Zinc</keyword>
<feature type="binding site" evidence="14">
    <location>
        <begin position="610"/>
        <end position="612"/>
    </location>
    <ligand>
        <name>a peptide</name>
        <dbReference type="ChEBI" id="CHEBI:60466"/>
    </ligand>
</feature>
<accession>A0A061AM30</accession>
<dbReference type="EMBL" id="LK052887">
    <property type="protein sequence ID" value="CDR38648.1"/>
    <property type="molecule type" value="Genomic_DNA"/>
</dbReference>
<dbReference type="GO" id="GO:0008270">
    <property type="term" value="F:zinc ion binding"/>
    <property type="evidence" value="ECO:0007669"/>
    <property type="project" value="InterPro"/>
</dbReference>
<dbReference type="Pfam" id="PF17900">
    <property type="entry name" value="Peptidase_M1_N"/>
    <property type="match status" value="1"/>
</dbReference>
<dbReference type="GO" id="GO:0005634">
    <property type="term" value="C:nucleus"/>
    <property type="evidence" value="ECO:0007669"/>
    <property type="project" value="UniProtKB-SubCell"/>
</dbReference>
<comment type="similarity">
    <text evidence="5 17">Belongs to the peptidase M1 family.</text>
</comment>
<dbReference type="FunFam" id="1.25.40.320:FF:000001">
    <property type="entry name" value="Leukotriene A(4) hydrolase"/>
    <property type="match status" value="1"/>
</dbReference>
<dbReference type="InterPro" id="IPR042097">
    <property type="entry name" value="Aminopeptidase_N-like_N_sf"/>
</dbReference>
<dbReference type="GO" id="GO:0008237">
    <property type="term" value="F:metallopeptidase activity"/>
    <property type="evidence" value="ECO:0007669"/>
    <property type="project" value="UniProtKB-KW"/>
</dbReference>
<evidence type="ECO:0000256" key="13">
    <source>
        <dbReference type="PIRSR" id="PIRSR612777-1"/>
    </source>
</evidence>
<reference evidence="19" key="1">
    <citation type="journal article" date="2014" name="Genome Announc.">
        <title>Genome sequence of the yeast Cyberlindnera fabianii (Hansenula fabianii).</title>
        <authorList>
            <person name="Freel K.C."/>
            <person name="Sarilar V."/>
            <person name="Neuveglise C."/>
            <person name="Devillers H."/>
            <person name="Friedrich A."/>
            <person name="Schacherer J."/>
        </authorList>
    </citation>
    <scope>NUCLEOTIDE SEQUENCE</scope>
    <source>
        <strain evidence="19">YJS4271</strain>
    </source>
</reference>
<keyword evidence="11 17" id="KW-0482">Metalloprotease</keyword>
<dbReference type="VEuPathDB" id="FungiDB:BON22_0158"/>
<organism evidence="19">
    <name type="scientific">Cyberlindnera fabianii</name>
    <name type="common">Yeast</name>
    <name type="synonym">Hansenula fabianii</name>
    <dbReference type="NCBI Taxonomy" id="36022"/>
    <lineage>
        <taxon>Eukaryota</taxon>
        <taxon>Fungi</taxon>
        <taxon>Dikarya</taxon>
        <taxon>Ascomycota</taxon>
        <taxon>Saccharomycotina</taxon>
        <taxon>Saccharomycetes</taxon>
        <taxon>Phaffomycetales</taxon>
        <taxon>Phaffomycetaceae</taxon>
        <taxon>Cyberlindnera</taxon>
    </lineage>
</organism>
<evidence type="ECO:0000256" key="6">
    <source>
        <dbReference type="ARBA" id="ARBA00022490"/>
    </source>
</evidence>
<feature type="binding site" evidence="15">
    <location>
        <position position="326"/>
    </location>
    <ligand>
        <name>Zn(2+)</name>
        <dbReference type="ChEBI" id="CHEBI:29105"/>
        <note>catalytic</note>
    </ligand>
</feature>
<evidence type="ECO:0000259" key="18">
    <source>
        <dbReference type="SMART" id="SM01263"/>
    </source>
</evidence>
<dbReference type="GO" id="GO:0004301">
    <property type="term" value="F:epoxide hydrolase activity"/>
    <property type="evidence" value="ECO:0007669"/>
    <property type="project" value="UniProtKB-EC"/>
</dbReference>
<dbReference type="InterPro" id="IPR038502">
    <property type="entry name" value="M1_LTA-4_hydro/amino_C_sf"/>
</dbReference>
<dbReference type="Gene3D" id="3.30.2010.30">
    <property type="match status" value="1"/>
</dbReference>
<evidence type="ECO:0000256" key="2">
    <source>
        <dbReference type="ARBA" id="ARBA00002142"/>
    </source>
</evidence>
<dbReference type="AlphaFoldDB" id="A0A061AM30"/>
<evidence type="ECO:0000256" key="3">
    <source>
        <dbReference type="ARBA" id="ARBA00004123"/>
    </source>
</evidence>
<dbReference type="Gene3D" id="1.10.390.10">
    <property type="entry name" value="Neutral Protease Domain 2"/>
    <property type="match status" value="1"/>
</dbReference>
<feature type="binding site" evidence="16">
    <location>
        <begin position="169"/>
        <end position="171"/>
    </location>
    <ligand>
        <name>a peptide</name>
        <dbReference type="ChEBI" id="CHEBI:60466"/>
    </ligand>
</feature>
<evidence type="ECO:0000256" key="17">
    <source>
        <dbReference type="RuleBase" id="RU361141"/>
    </source>
</evidence>
<dbReference type="PANTHER" id="PTHR45726">
    <property type="entry name" value="LEUKOTRIENE A-4 HYDROLASE"/>
    <property type="match status" value="1"/>
</dbReference>
<dbReference type="FunFam" id="3.30.2010.30:FF:000001">
    <property type="entry name" value="Leukotriene A(4) hydrolase"/>
    <property type="match status" value="1"/>
</dbReference>
<dbReference type="InterPro" id="IPR016024">
    <property type="entry name" value="ARM-type_fold"/>
</dbReference>
<evidence type="ECO:0000256" key="9">
    <source>
        <dbReference type="ARBA" id="ARBA00022801"/>
    </source>
</evidence>
<dbReference type="PhylomeDB" id="A0A061AM30"/>
<keyword evidence="6 17" id="KW-0963">Cytoplasm</keyword>
<evidence type="ECO:0000256" key="11">
    <source>
        <dbReference type="ARBA" id="ARBA00023049"/>
    </source>
</evidence>
<evidence type="ECO:0000256" key="16">
    <source>
        <dbReference type="PIRSR" id="PIRSR634015-2"/>
    </source>
</evidence>
<gene>
    <name evidence="19" type="ORF">CYFA0S_02e04082g</name>
</gene>
<dbReference type="Gene3D" id="1.25.40.320">
    <property type="entry name" value="Peptidase M1, leukotriene A4 hydrolase/aminopeptidase C-terminal domain"/>
    <property type="match status" value="1"/>
</dbReference>
<dbReference type="InterPro" id="IPR015211">
    <property type="entry name" value="Peptidase_M1_C"/>
</dbReference>
<dbReference type="InterPro" id="IPR027268">
    <property type="entry name" value="Peptidase_M4/M1_CTD_sf"/>
</dbReference>
<dbReference type="SUPFAM" id="SSF55486">
    <property type="entry name" value="Metalloproteases ('zincins'), catalytic domain"/>
    <property type="match status" value="1"/>
</dbReference>
<dbReference type="SMART" id="SM01263">
    <property type="entry name" value="Leuk-A4-hydro_C"/>
    <property type="match status" value="1"/>
</dbReference>
<keyword evidence="7 17" id="KW-0645">Protease</keyword>
<evidence type="ECO:0000256" key="1">
    <source>
        <dbReference type="ARBA" id="ARBA00001268"/>
    </source>
</evidence>
<dbReference type="OrthoDB" id="79562at2759"/>
<evidence type="ECO:0000256" key="5">
    <source>
        <dbReference type="ARBA" id="ARBA00010136"/>
    </source>
</evidence>
<dbReference type="PANTHER" id="PTHR45726:SF3">
    <property type="entry name" value="LEUKOTRIENE A-4 HYDROLASE"/>
    <property type="match status" value="1"/>
</dbReference>
<dbReference type="InterPro" id="IPR034015">
    <property type="entry name" value="M1_LTA4H"/>
</dbReference>
<sequence length="654" mass="74858">MLFRRLWSSLSTRSFSTTSASLATMPQLPAIIEQKRPKVSPEYDYSTLSNYKDVKVLNTTLDIEIQFQEKKIAGNVKYDLSVLKSFSKLVIDSSYIKIHGVKVNDTTVKYSIRDRVDPWGSAIDIESPAKEGDSISLSVDFETTEKSTAIQWLKTNPSTSDASDYVFTQLEPNHARALFPCFDTPAVKSTVDATIKSKHPVVFSGLPTTNRADVFQYEQKIPIPAYLFAIASGNIAHVKAGPRSTIYAEPDRLEDARNEFEEDLEKFIQIAEKLTTPYIWSTYDILINPASFPYGGMENPNITFVTPTLISYDKSQVDVIAHELAHSWSGNNVTNASWEHFWLNEGWTVYLERRIVGELHGEQTRQFHFIMGWNDLQGAINELPKFEYSRLVQDLQQGKIDPDDTFSSVPYEKGSNFIYHLECKLGGVAEFDPFIKHYFTKFSKQSIDTYQFVDALFEFYANDQKKIDALNSVDWNLWLYTPGLPPRADFDTTLVDQVTSLVDQWVEKATVLKTFDEFASVFGTGENRKTYDSFSSPQKIFFIDHLLEKRSTPTFWKDNSASSDALISIYSDLTETRNTEIIFRWFKLKLLAGKKHFYQDLADWLGTVGRMKYVRPSYRLLNTVDHDLAVATFEKFKERYHPIASNLVKKDLGL</sequence>
<comment type="function">
    <text evidence="2">Aminopeptidase that preferentially cleaves di- and tripeptides. Also has low epoxide hydrolase activity (in vitro). Can hydrolyze the epoxide leukotriene LTA(4) but it forms preferentially 5,6-dihydroxy-7,9,11,14-eicosatetraenoic acid rather than the cytokine leukotriene B(4) as the product compared to the homologous mammalian enzyme (in vitro).</text>
</comment>
<dbReference type="Pfam" id="PF01433">
    <property type="entry name" value="Peptidase_M1"/>
    <property type="match status" value="1"/>
</dbReference>
<keyword evidence="12" id="KW-0539">Nucleus</keyword>
<dbReference type="Pfam" id="PF09127">
    <property type="entry name" value="Leuk-A4-hydro_C"/>
    <property type="match status" value="1"/>
</dbReference>
<dbReference type="GO" id="GO:0006508">
    <property type="term" value="P:proteolysis"/>
    <property type="evidence" value="ECO:0007669"/>
    <property type="project" value="UniProtKB-KW"/>
</dbReference>